<dbReference type="InterPro" id="IPR029044">
    <property type="entry name" value="Nucleotide-diphossugar_trans"/>
</dbReference>
<comment type="caution">
    <text evidence="2">The sequence shown here is derived from an EMBL/GenBank/DDBJ whole genome shotgun (WGS) entry which is preliminary data.</text>
</comment>
<gene>
    <name evidence="2" type="ORF">OB236_31110</name>
</gene>
<evidence type="ECO:0000313" key="2">
    <source>
        <dbReference type="EMBL" id="MCU6796583.1"/>
    </source>
</evidence>
<dbReference type="Proteomes" id="UP001652445">
    <property type="component" value="Unassembled WGS sequence"/>
</dbReference>
<evidence type="ECO:0000313" key="3">
    <source>
        <dbReference type="Proteomes" id="UP001652445"/>
    </source>
</evidence>
<keyword evidence="3" id="KW-1185">Reference proteome</keyword>
<dbReference type="PANTHER" id="PTHR43179:SF7">
    <property type="entry name" value="RHAMNOSYLTRANSFERASE WBBL"/>
    <property type="match status" value="1"/>
</dbReference>
<dbReference type="InterPro" id="IPR001173">
    <property type="entry name" value="Glyco_trans_2-like"/>
</dbReference>
<dbReference type="EMBL" id="JAOQIO010000107">
    <property type="protein sequence ID" value="MCU6796583.1"/>
    <property type="molecule type" value="Genomic_DNA"/>
</dbReference>
<dbReference type="CDD" id="cd04186">
    <property type="entry name" value="GT_2_like_c"/>
    <property type="match status" value="1"/>
</dbReference>
<dbReference type="PANTHER" id="PTHR43179">
    <property type="entry name" value="RHAMNOSYLTRANSFERASE WBBL"/>
    <property type="match status" value="1"/>
</dbReference>
<protein>
    <submittedName>
        <fullName evidence="2">Glycosyltransferase family 2 protein</fullName>
    </submittedName>
</protein>
<dbReference type="RefSeq" id="WP_256711341.1">
    <property type="nucleotide sequence ID" value="NZ_JAOQIO010000107.1"/>
</dbReference>
<organism evidence="2 3">
    <name type="scientific">Paenibacillus baimaensis</name>
    <dbReference type="NCBI Taxonomy" id="2982185"/>
    <lineage>
        <taxon>Bacteria</taxon>
        <taxon>Bacillati</taxon>
        <taxon>Bacillota</taxon>
        <taxon>Bacilli</taxon>
        <taxon>Bacillales</taxon>
        <taxon>Paenibacillaceae</taxon>
        <taxon>Paenibacillus</taxon>
    </lineage>
</organism>
<reference evidence="2 3" key="1">
    <citation type="submission" date="2022-09" db="EMBL/GenBank/DDBJ databases">
        <authorList>
            <person name="Han X.L."/>
            <person name="Wang Q."/>
            <person name="Lu T."/>
        </authorList>
    </citation>
    <scope>NUCLEOTIDE SEQUENCE [LARGE SCALE GENOMIC DNA]</scope>
    <source>
        <strain evidence="2 3">WQ 127069</strain>
    </source>
</reference>
<sequence length="281" mass="32136">MPNDLTADTPYISGMTSIVILTRNAMDYTKQCMDSIMKHTPESYEVVFIDNGSTDETVSYLRTIRNSKLIVNRENRGFAFGCNQGMAAARGEYIVLLNNDTVVTKGWLTHLLGWLQRDESIGIVGPRSNFVFSAQQIHPVPYQTMEGMAQFAELFTTMFEGSGFEAERLVGFCMAFHRRLVETIGGLDDRFFPGCYEDDDFCLRTQISGKKLWIASDSFIHHHGHISFHANKEDIFGSVMRENGIKFWVKWGLTDRYVGSEIVQRETPFRKDRHYVPLGRK</sequence>
<feature type="domain" description="Glycosyltransferase 2-like" evidence="1">
    <location>
        <begin position="17"/>
        <end position="140"/>
    </location>
</feature>
<accession>A0ABT2UPL1</accession>
<dbReference type="SUPFAM" id="SSF53448">
    <property type="entry name" value="Nucleotide-diphospho-sugar transferases"/>
    <property type="match status" value="1"/>
</dbReference>
<proteinExistence type="predicted"/>
<dbReference type="Gene3D" id="3.90.550.10">
    <property type="entry name" value="Spore Coat Polysaccharide Biosynthesis Protein SpsA, Chain A"/>
    <property type="match status" value="1"/>
</dbReference>
<evidence type="ECO:0000259" key="1">
    <source>
        <dbReference type="Pfam" id="PF00535"/>
    </source>
</evidence>
<name>A0ABT2UPL1_9BACL</name>
<dbReference type="Pfam" id="PF00535">
    <property type="entry name" value="Glycos_transf_2"/>
    <property type="match status" value="1"/>
</dbReference>